<protein>
    <submittedName>
        <fullName evidence="1">Uncharacterized protein</fullName>
    </submittedName>
</protein>
<dbReference type="Proteomes" id="UP000317429">
    <property type="component" value="Chromosome"/>
</dbReference>
<reference evidence="1 2" key="1">
    <citation type="submission" date="2019-02" db="EMBL/GenBank/DDBJ databases">
        <title>Deep-cultivation of Planctomycetes and their phenomic and genomic characterization uncovers novel biology.</title>
        <authorList>
            <person name="Wiegand S."/>
            <person name="Jogler M."/>
            <person name="Boedeker C."/>
            <person name="Pinto D."/>
            <person name="Vollmers J."/>
            <person name="Rivas-Marin E."/>
            <person name="Kohn T."/>
            <person name="Peeters S.H."/>
            <person name="Heuer A."/>
            <person name="Rast P."/>
            <person name="Oberbeckmann S."/>
            <person name="Bunk B."/>
            <person name="Jeske O."/>
            <person name="Meyerdierks A."/>
            <person name="Storesund J.E."/>
            <person name="Kallscheuer N."/>
            <person name="Luecker S."/>
            <person name="Lage O.M."/>
            <person name="Pohl T."/>
            <person name="Merkel B.J."/>
            <person name="Hornburger P."/>
            <person name="Mueller R.-W."/>
            <person name="Bruemmer F."/>
            <person name="Labrenz M."/>
            <person name="Spormann A.M."/>
            <person name="Op den Camp H."/>
            <person name="Overmann J."/>
            <person name="Amann R."/>
            <person name="Jetten M.S.M."/>
            <person name="Mascher T."/>
            <person name="Medema M.H."/>
            <person name="Devos D.P."/>
            <person name="Kaster A.-K."/>
            <person name="Ovreas L."/>
            <person name="Rohde M."/>
            <person name="Galperin M.Y."/>
            <person name="Jogler C."/>
        </authorList>
    </citation>
    <scope>NUCLEOTIDE SEQUENCE [LARGE SCALE GENOMIC DNA]</scope>
    <source>
        <strain evidence="1 2">Pla175</strain>
    </source>
</reference>
<keyword evidence="2" id="KW-1185">Reference proteome</keyword>
<name>A0A518DDW6_9BACT</name>
<proteinExistence type="predicted"/>
<evidence type="ECO:0000313" key="2">
    <source>
        <dbReference type="Proteomes" id="UP000317429"/>
    </source>
</evidence>
<dbReference type="KEGG" id="pnd:Pla175_30050"/>
<dbReference type="EMBL" id="CP036291">
    <property type="protein sequence ID" value="QDU89612.1"/>
    <property type="molecule type" value="Genomic_DNA"/>
</dbReference>
<sequence length="64" mass="6886">MSACLDGDSSMFTTGWAASRPRSSSHGAASDALAWFCNFTTQPAEQGCPKTCSRNNAVRRLLCR</sequence>
<evidence type="ECO:0000313" key="1">
    <source>
        <dbReference type="EMBL" id="QDU89612.1"/>
    </source>
</evidence>
<gene>
    <name evidence="1" type="ORF">Pla175_30050</name>
</gene>
<dbReference type="AlphaFoldDB" id="A0A518DDW6"/>
<organism evidence="1 2">
    <name type="scientific">Pirellulimonas nuda</name>
    <dbReference type="NCBI Taxonomy" id="2528009"/>
    <lineage>
        <taxon>Bacteria</taxon>
        <taxon>Pseudomonadati</taxon>
        <taxon>Planctomycetota</taxon>
        <taxon>Planctomycetia</taxon>
        <taxon>Pirellulales</taxon>
        <taxon>Lacipirellulaceae</taxon>
        <taxon>Pirellulimonas</taxon>
    </lineage>
</organism>
<accession>A0A518DDW6</accession>